<protein>
    <recommendedName>
        <fullName evidence="5">Inner membrane-spanning protein YciB</fullName>
    </recommendedName>
</protein>
<dbReference type="Proteomes" id="UP000186997">
    <property type="component" value="Unassembled WGS sequence"/>
</dbReference>
<comment type="subcellular location">
    <subcellularLocation>
        <location evidence="5">Cell inner membrane</location>
        <topology evidence="5">Multi-pass membrane protein</topology>
    </subcellularLocation>
</comment>
<reference evidence="7" key="1">
    <citation type="submission" date="2017-01" db="EMBL/GenBank/DDBJ databases">
        <authorList>
            <person name="Varghese N."/>
            <person name="Submissions S."/>
        </authorList>
    </citation>
    <scope>NUCLEOTIDE SEQUENCE [LARGE SCALE GENOMIC DNA]</scope>
    <source>
        <strain evidence="7">DSM 29591</strain>
    </source>
</reference>
<feature type="transmembrane region" description="Helical" evidence="5">
    <location>
        <begin position="12"/>
        <end position="29"/>
    </location>
</feature>
<feature type="transmembrane region" description="Helical" evidence="5">
    <location>
        <begin position="102"/>
        <end position="122"/>
    </location>
</feature>
<keyword evidence="3 5" id="KW-1133">Transmembrane helix</keyword>
<evidence type="ECO:0000313" key="7">
    <source>
        <dbReference type="Proteomes" id="UP000186997"/>
    </source>
</evidence>
<dbReference type="OrthoDB" id="9788219at2"/>
<feature type="transmembrane region" description="Helical" evidence="5">
    <location>
        <begin position="41"/>
        <end position="65"/>
    </location>
</feature>
<dbReference type="Pfam" id="PF04279">
    <property type="entry name" value="IspA"/>
    <property type="match status" value="1"/>
</dbReference>
<dbReference type="RefSeq" id="WP_076659033.1">
    <property type="nucleotide sequence ID" value="NZ_FTPR01000001.1"/>
</dbReference>
<name>A0A1R3WX19_9RHOB</name>
<evidence type="ECO:0000256" key="4">
    <source>
        <dbReference type="ARBA" id="ARBA00023136"/>
    </source>
</evidence>
<gene>
    <name evidence="5" type="primary">yciB</name>
    <name evidence="6" type="ORF">SAMN05421665_1503</name>
</gene>
<dbReference type="STRING" id="287098.SAMN05421665_1503"/>
<keyword evidence="7" id="KW-1185">Reference proteome</keyword>
<dbReference type="HAMAP" id="MF_00189">
    <property type="entry name" value="YciB"/>
    <property type="match status" value="1"/>
</dbReference>
<comment type="similarity">
    <text evidence="5">Belongs to the YciB family.</text>
</comment>
<feature type="transmembrane region" description="Helical" evidence="5">
    <location>
        <begin position="143"/>
        <end position="160"/>
    </location>
</feature>
<dbReference type="InterPro" id="IPR006008">
    <property type="entry name" value="YciB"/>
</dbReference>
<organism evidence="6 7">
    <name type="scientific">Yoonia rosea</name>
    <dbReference type="NCBI Taxonomy" id="287098"/>
    <lineage>
        <taxon>Bacteria</taxon>
        <taxon>Pseudomonadati</taxon>
        <taxon>Pseudomonadota</taxon>
        <taxon>Alphaproteobacteria</taxon>
        <taxon>Rhodobacterales</taxon>
        <taxon>Paracoccaceae</taxon>
        <taxon>Yoonia</taxon>
    </lineage>
</organism>
<keyword evidence="4 5" id="KW-0472">Membrane</keyword>
<accession>A0A1R3WX19</accession>
<proteinExistence type="inferred from homology"/>
<evidence type="ECO:0000313" key="6">
    <source>
        <dbReference type="EMBL" id="SIT82635.1"/>
    </source>
</evidence>
<keyword evidence="2 5" id="KW-0812">Transmembrane</keyword>
<comment type="function">
    <text evidence="5">Plays a role in cell envelope biogenesis, maintenance of cell envelope integrity and membrane homeostasis.</text>
</comment>
<dbReference type="PANTHER" id="PTHR36917">
    <property type="entry name" value="INTRACELLULAR SEPTATION PROTEIN A-RELATED"/>
    <property type="match status" value="1"/>
</dbReference>
<dbReference type="AlphaFoldDB" id="A0A1R3WX19"/>
<feature type="transmembrane region" description="Helical" evidence="5">
    <location>
        <begin position="166"/>
        <end position="185"/>
    </location>
</feature>
<evidence type="ECO:0000256" key="1">
    <source>
        <dbReference type="ARBA" id="ARBA00022475"/>
    </source>
</evidence>
<evidence type="ECO:0000256" key="5">
    <source>
        <dbReference type="HAMAP-Rule" id="MF_00189"/>
    </source>
</evidence>
<keyword evidence="1 5" id="KW-1003">Cell membrane</keyword>
<evidence type="ECO:0000256" key="2">
    <source>
        <dbReference type="ARBA" id="ARBA00022692"/>
    </source>
</evidence>
<feature type="transmembrane region" description="Helical" evidence="5">
    <location>
        <begin position="72"/>
        <end position="90"/>
    </location>
</feature>
<dbReference type="PANTHER" id="PTHR36917:SF1">
    <property type="entry name" value="INNER MEMBRANE-SPANNING PROTEIN YCIB"/>
    <property type="match status" value="1"/>
</dbReference>
<dbReference type="GO" id="GO:0005886">
    <property type="term" value="C:plasma membrane"/>
    <property type="evidence" value="ECO:0007669"/>
    <property type="project" value="UniProtKB-SubCell"/>
</dbReference>
<keyword evidence="5" id="KW-0997">Cell inner membrane</keyword>
<sequence length="203" mass="23500">MAEKTINPILKQVLELGPTLAFFLIYLRIRDETFTFGGTEYTGFIVSALIFIPILLAAMAVLWMLTGKLSRMQVFTAFMVIFFGGLTAYFNDERFFKMKTTIVYGVMAGLLGIGLLRGQSYLQYVMEEFLPMEKEGWMIFTRRLCYMFAALGIANEIIWRTQTTDLWVKLETFAFPAVLMVFLWVQIYRLQQYFIEPAEAAKD</sequence>
<dbReference type="EMBL" id="FTPR01000001">
    <property type="protein sequence ID" value="SIT82635.1"/>
    <property type="molecule type" value="Genomic_DNA"/>
</dbReference>
<evidence type="ECO:0000256" key="3">
    <source>
        <dbReference type="ARBA" id="ARBA00022989"/>
    </source>
</evidence>